<proteinExistence type="predicted"/>
<dbReference type="EMBL" id="JADKGY010000001">
    <property type="protein sequence ID" value="MBK9980951.1"/>
    <property type="molecule type" value="Genomic_DNA"/>
</dbReference>
<evidence type="ECO:0000256" key="3">
    <source>
        <dbReference type="ARBA" id="ARBA00023163"/>
    </source>
</evidence>
<dbReference type="PANTHER" id="PTHR43280:SF29">
    <property type="entry name" value="ARAC-FAMILY TRANSCRIPTIONAL REGULATOR"/>
    <property type="match status" value="1"/>
</dbReference>
<feature type="transmembrane region" description="Helical" evidence="4">
    <location>
        <begin position="28"/>
        <end position="46"/>
    </location>
</feature>
<keyword evidence="4" id="KW-0812">Transmembrane</keyword>
<dbReference type="PROSITE" id="PS01124">
    <property type="entry name" value="HTH_ARAC_FAMILY_2"/>
    <property type="match status" value="1"/>
</dbReference>
<dbReference type="AlphaFoldDB" id="A0A9D7XNF4"/>
<dbReference type="Proteomes" id="UP000808337">
    <property type="component" value="Unassembled WGS sequence"/>
</dbReference>
<dbReference type="PANTHER" id="PTHR43280">
    <property type="entry name" value="ARAC-FAMILY TRANSCRIPTIONAL REGULATOR"/>
    <property type="match status" value="1"/>
</dbReference>
<keyword evidence="4" id="KW-0472">Membrane</keyword>
<feature type="domain" description="HTH araC/xylS-type" evidence="5">
    <location>
        <begin position="271"/>
        <end position="373"/>
    </location>
</feature>
<keyword evidence="4" id="KW-1133">Transmembrane helix</keyword>
<accession>A0A9D7XNF4</accession>
<dbReference type="SMART" id="SM00342">
    <property type="entry name" value="HTH_ARAC"/>
    <property type="match status" value="1"/>
</dbReference>
<dbReference type="InterPro" id="IPR009057">
    <property type="entry name" value="Homeodomain-like_sf"/>
</dbReference>
<name>A0A9D7XNF4_9BACT</name>
<evidence type="ECO:0000256" key="4">
    <source>
        <dbReference type="SAM" id="Phobius"/>
    </source>
</evidence>
<evidence type="ECO:0000259" key="5">
    <source>
        <dbReference type="PROSITE" id="PS01124"/>
    </source>
</evidence>
<organism evidence="6 7">
    <name type="scientific">Candidatus Opimibacter skivensis</name>
    <dbReference type="NCBI Taxonomy" id="2982028"/>
    <lineage>
        <taxon>Bacteria</taxon>
        <taxon>Pseudomonadati</taxon>
        <taxon>Bacteroidota</taxon>
        <taxon>Saprospiria</taxon>
        <taxon>Saprospirales</taxon>
        <taxon>Saprospiraceae</taxon>
        <taxon>Candidatus Opimibacter</taxon>
    </lineage>
</organism>
<feature type="transmembrane region" description="Helical" evidence="4">
    <location>
        <begin position="197"/>
        <end position="213"/>
    </location>
</feature>
<feature type="transmembrane region" description="Helical" evidence="4">
    <location>
        <begin position="91"/>
        <end position="111"/>
    </location>
</feature>
<dbReference type="SUPFAM" id="SSF46689">
    <property type="entry name" value="Homeodomain-like"/>
    <property type="match status" value="1"/>
</dbReference>
<comment type="caution">
    <text evidence="6">The sequence shown here is derived from an EMBL/GenBank/DDBJ whole genome shotgun (WGS) entry which is preliminary data.</text>
</comment>
<dbReference type="Gene3D" id="1.10.10.60">
    <property type="entry name" value="Homeodomain-like"/>
    <property type="match status" value="2"/>
</dbReference>
<evidence type="ECO:0000256" key="1">
    <source>
        <dbReference type="ARBA" id="ARBA00023015"/>
    </source>
</evidence>
<gene>
    <name evidence="6" type="ORF">IPP15_00765</name>
</gene>
<keyword evidence="2" id="KW-0238">DNA-binding</keyword>
<evidence type="ECO:0000256" key="2">
    <source>
        <dbReference type="ARBA" id="ARBA00023125"/>
    </source>
</evidence>
<feature type="transmembrane region" description="Helical" evidence="4">
    <location>
        <begin position="6"/>
        <end position="21"/>
    </location>
</feature>
<dbReference type="Pfam" id="PF12833">
    <property type="entry name" value="HTH_18"/>
    <property type="match status" value="1"/>
</dbReference>
<feature type="transmembrane region" description="Helical" evidence="4">
    <location>
        <begin position="61"/>
        <end position="79"/>
    </location>
</feature>
<feature type="transmembrane region" description="Helical" evidence="4">
    <location>
        <begin position="131"/>
        <end position="153"/>
    </location>
</feature>
<feature type="transmembrane region" description="Helical" evidence="4">
    <location>
        <begin position="174"/>
        <end position="191"/>
    </location>
</feature>
<dbReference type="InterPro" id="IPR018060">
    <property type="entry name" value="HTH_AraC"/>
</dbReference>
<keyword evidence="3" id="KW-0804">Transcription</keyword>
<protein>
    <submittedName>
        <fullName evidence="6">AraC family transcriptional regulator</fullName>
    </submittedName>
</protein>
<dbReference type="GO" id="GO:0043565">
    <property type="term" value="F:sequence-specific DNA binding"/>
    <property type="evidence" value="ECO:0007669"/>
    <property type="project" value="InterPro"/>
</dbReference>
<sequence length="381" mass="44291">MIFISGITISFFLFFLILLKHQKNQADWILAVWFGAISIHQLLYYLQMSGYNQQYSFLEGLILPFPLIHGPLLFLYVSALVKPLPPGRKDYIIHTLPFTLCFAYMIPFMMLPAEQKHYVMMHNGVGYEAFLLIKSFAILILGFGYIIASLILIQRHQKNIRMQFSNLDKINLQWLKYLSYGLFIIWMVVVLGQEVHIFLAAIVFMMVIGFFGIRQVGIFSKHPIAVPHHHLSKQVVPEIERKEEVDDSEEQLRYEKSGLTVERKILLRHQLKTLMAEEKIFLDPDLSLDSLADRLDIHANYLSQFINEELGATFYDYINNGRVQEFIKRKSLAENQKFTILALAYDCGFNSKSSFNRHFKKVTGKSPSEYFQLQDSEAILN</sequence>
<keyword evidence="1" id="KW-0805">Transcription regulation</keyword>
<dbReference type="GO" id="GO:0003700">
    <property type="term" value="F:DNA-binding transcription factor activity"/>
    <property type="evidence" value="ECO:0007669"/>
    <property type="project" value="InterPro"/>
</dbReference>
<evidence type="ECO:0000313" key="6">
    <source>
        <dbReference type="EMBL" id="MBK9980951.1"/>
    </source>
</evidence>
<reference evidence="6 7" key="1">
    <citation type="submission" date="2020-10" db="EMBL/GenBank/DDBJ databases">
        <title>Connecting structure to function with the recovery of over 1000 high-quality activated sludge metagenome-assembled genomes encoding full-length rRNA genes using long-read sequencing.</title>
        <authorList>
            <person name="Singleton C.M."/>
            <person name="Petriglieri F."/>
            <person name="Kristensen J.M."/>
            <person name="Kirkegaard R.H."/>
            <person name="Michaelsen T.Y."/>
            <person name="Andersen M.H."/>
            <person name="Karst S.M."/>
            <person name="Dueholm M.S."/>
            <person name="Nielsen P.H."/>
            <person name="Albertsen M."/>
        </authorList>
    </citation>
    <scope>NUCLEOTIDE SEQUENCE [LARGE SCALE GENOMIC DNA]</scope>
    <source>
        <strain evidence="6">Ribe_18-Q3-R11-54_MAXAC.273</strain>
    </source>
</reference>
<evidence type="ECO:0000313" key="7">
    <source>
        <dbReference type="Proteomes" id="UP000808337"/>
    </source>
</evidence>